<comment type="caution">
    <text evidence="1">The sequence shown here is derived from an EMBL/GenBank/DDBJ whole genome shotgun (WGS) entry which is preliminary data.</text>
</comment>
<evidence type="ECO:0000313" key="2">
    <source>
        <dbReference type="Proteomes" id="UP001501496"/>
    </source>
</evidence>
<evidence type="ECO:0008006" key="3">
    <source>
        <dbReference type="Google" id="ProtNLM"/>
    </source>
</evidence>
<dbReference type="Gene3D" id="3.10.450.50">
    <property type="match status" value="1"/>
</dbReference>
<dbReference type="EMBL" id="BAABCA010000002">
    <property type="protein sequence ID" value="GAA4232692.1"/>
    <property type="molecule type" value="Genomic_DNA"/>
</dbReference>
<organism evidence="1 2">
    <name type="scientific">Postechiella marina</name>
    <dbReference type="NCBI Taxonomy" id="943941"/>
    <lineage>
        <taxon>Bacteria</taxon>
        <taxon>Pseudomonadati</taxon>
        <taxon>Bacteroidota</taxon>
        <taxon>Flavobacteriia</taxon>
        <taxon>Flavobacteriales</taxon>
        <taxon>Flavobacteriaceae</taxon>
        <taxon>Postechiella</taxon>
    </lineage>
</organism>
<protein>
    <recommendedName>
        <fullName evidence="3">DUF4440 domain-containing protein</fullName>
    </recommendedName>
</protein>
<dbReference type="InterPro" id="IPR032710">
    <property type="entry name" value="NTF2-like_dom_sf"/>
</dbReference>
<dbReference type="SUPFAM" id="SSF54427">
    <property type="entry name" value="NTF2-like"/>
    <property type="match status" value="1"/>
</dbReference>
<reference evidence="2" key="1">
    <citation type="journal article" date="2019" name="Int. J. Syst. Evol. Microbiol.">
        <title>The Global Catalogue of Microorganisms (GCM) 10K type strain sequencing project: providing services to taxonomists for standard genome sequencing and annotation.</title>
        <authorList>
            <consortium name="The Broad Institute Genomics Platform"/>
            <consortium name="The Broad Institute Genome Sequencing Center for Infectious Disease"/>
            <person name="Wu L."/>
            <person name="Ma J."/>
        </authorList>
    </citation>
    <scope>NUCLEOTIDE SEQUENCE [LARGE SCALE GENOMIC DNA]</scope>
    <source>
        <strain evidence="2">JCM 17630</strain>
    </source>
</reference>
<proteinExistence type="predicted"/>
<gene>
    <name evidence="1" type="ORF">GCM10022291_08040</name>
</gene>
<sequence length="168" mass="19278">MSKASMYYIYKCFSLYLLSQLNVIKMKKILVIACFLTLCICNAQSSKKADIKAIETVLKKQRIAWSKGDLEGFMKGYWKSDSLKFYSTSGLTSGWHDTFEKYEKGYPSLDDMGTLNFILNDITKISDNAYYVMGEFHLKRKIGNANGIFMLIFKKINGEWKIIADTSC</sequence>
<dbReference type="Proteomes" id="UP001501496">
    <property type="component" value="Unassembled WGS sequence"/>
</dbReference>
<evidence type="ECO:0000313" key="1">
    <source>
        <dbReference type="EMBL" id="GAA4232692.1"/>
    </source>
</evidence>
<name>A0ABP8C351_9FLAO</name>
<accession>A0ABP8C351</accession>
<keyword evidence="2" id="KW-1185">Reference proteome</keyword>